<gene>
    <name evidence="2" type="ORF">HCT14_04545</name>
</gene>
<evidence type="ECO:0000313" key="2">
    <source>
        <dbReference type="EMBL" id="NIZ40776.1"/>
    </source>
</evidence>
<organism evidence="2 3">
    <name type="scientific">Entomospira entomophila</name>
    <dbReference type="NCBI Taxonomy" id="2719988"/>
    <lineage>
        <taxon>Bacteria</taxon>
        <taxon>Pseudomonadati</taxon>
        <taxon>Spirochaetota</taxon>
        <taxon>Spirochaetia</taxon>
        <taxon>Spirochaetales</taxon>
        <taxon>Spirochaetaceae</taxon>
        <taxon>Entomospira</taxon>
    </lineage>
</organism>
<sequence length="361" mass="41599">MIILSHKKWIIIYFSILTVLLLIVPVFNYYIDSSFIFNNKHSASYAHAQESIELLQQNLPLRLSRYHAADLAKTKILHFLQIKPDPTFVILGTSQVANINEMIIGESNIFNAAIAGGEIGGIISMWEEYKKKIKNSDSQVILEIYLTHSGAESADLLTPTLTYIRNSLYPHMQTFFDTYPYLTNEMTDTMMLNKRISYLHSLSYFMDNLNVVNDKVIVDHEKPFVMPNGSYNHTENNIDIQARLDNAILIGKSLQKRLPMPDEASILSESILISLLKDMEKHGVKPIFLLSPLNPITYDLATQDNEYYLIVENWLREYALAHNIEVLGSYNPHEYNLSIDDFFDAYHPRLLAWKKIFENRG</sequence>
<keyword evidence="1" id="KW-1133">Transmembrane helix</keyword>
<comment type="caution">
    <text evidence="2">The sequence shown here is derived from an EMBL/GenBank/DDBJ whole genome shotgun (WGS) entry which is preliminary data.</text>
</comment>
<evidence type="ECO:0000313" key="3">
    <source>
        <dbReference type="Proteomes" id="UP000711995"/>
    </source>
</evidence>
<keyword evidence="1" id="KW-0472">Membrane</keyword>
<accession>A0A968GA11</accession>
<dbReference type="Proteomes" id="UP000711995">
    <property type="component" value="Unassembled WGS sequence"/>
</dbReference>
<reference evidence="2 3" key="1">
    <citation type="submission" date="2020-03" db="EMBL/GenBank/DDBJ databases">
        <title>Spirochaetal bacteria isolated from arthropods constitute a novel genus Entomospira genus novum within the order Spirochaetales.</title>
        <authorList>
            <person name="Grana-Miraglia L."/>
            <person name="Sikutova S."/>
            <person name="Fingerle V."/>
            <person name="Sing A."/>
            <person name="Castillo-Ramirez S."/>
            <person name="Margos G."/>
            <person name="Rudolf I."/>
        </authorList>
    </citation>
    <scope>NUCLEOTIDE SEQUENCE [LARGE SCALE GENOMIC DNA]</scope>
    <source>
        <strain evidence="2 3">BR193</strain>
    </source>
</reference>
<name>A0A968GA11_9SPIO</name>
<proteinExistence type="predicted"/>
<dbReference type="EMBL" id="JAATLJ010000001">
    <property type="protein sequence ID" value="NIZ40776.1"/>
    <property type="molecule type" value="Genomic_DNA"/>
</dbReference>
<dbReference type="AlphaFoldDB" id="A0A968GA11"/>
<protein>
    <submittedName>
        <fullName evidence="2">Uncharacterized protein</fullName>
    </submittedName>
</protein>
<keyword evidence="3" id="KW-1185">Reference proteome</keyword>
<dbReference type="RefSeq" id="WP_167700357.1">
    <property type="nucleotide sequence ID" value="NZ_CP118174.1"/>
</dbReference>
<keyword evidence="1" id="KW-0812">Transmembrane</keyword>
<feature type="transmembrane region" description="Helical" evidence="1">
    <location>
        <begin position="12"/>
        <end position="31"/>
    </location>
</feature>
<evidence type="ECO:0000256" key="1">
    <source>
        <dbReference type="SAM" id="Phobius"/>
    </source>
</evidence>